<reference evidence="2" key="1">
    <citation type="journal article" date="2021" name="Proc. Natl. Acad. Sci. U.S.A.">
        <title>A Catalog of Tens of Thousands of Viruses from Human Metagenomes Reveals Hidden Associations with Chronic Diseases.</title>
        <authorList>
            <person name="Tisza M.J."/>
            <person name="Buck C.B."/>
        </authorList>
    </citation>
    <scope>NUCLEOTIDE SEQUENCE</scope>
    <source>
        <strain evidence="2">Ct4Am4</strain>
    </source>
</reference>
<proteinExistence type="predicted"/>
<organism evidence="2">
    <name type="scientific">Siphoviridae sp. ct4Am4</name>
    <dbReference type="NCBI Taxonomy" id="2826287"/>
    <lineage>
        <taxon>Viruses</taxon>
        <taxon>Duplodnaviria</taxon>
        <taxon>Heunggongvirae</taxon>
        <taxon>Uroviricota</taxon>
        <taxon>Caudoviricetes</taxon>
    </lineage>
</organism>
<dbReference type="EMBL" id="BK015792">
    <property type="protein sequence ID" value="DAE25074.1"/>
    <property type="molecule type" value="Genomic_DNA"/>
</dbReference>
<protein>
    <submittedName>
        <fullName evidence="2">Uncharacterized protein</fullName>
    </submittedName>
</protein>
<feature type="region of interest" description="Disordered" evidence="1">
    <location>
        <begin position="18"/>
        <end position="37"/>
    </location>
</feature>
<evidence type="ECO:0000313" key="2">
    <source>
        <dbReference type="EMBL" id="DAE25074.1"/>
    </source>
</evidence>
<name>A0A8S5R1P8_9CAUD</name>
<accession>A0A8S5R1P8</accession>
<evidence type="ECO:0000256" key="1">
    <source>
        <dbReference type="SAM" id="MobiDB-lite"/>
    </source>
</evidence>
<sequence>MGLIKWFRREKIRRGARKEIKQAREAANATRQGQRALARKIEKIRARTNREINKHR</sequence>